<dbReference type="SUPFAM" id="SSF53790">
    <property type="entry name" value="Tetrapyrrole methylase"/>
    <property type="match status" value="1"/>
</dbReference>
<dbReference type="KEGG" id="mgg:MPLG2_3517"/>
<comment type="pathway">
    <text evidence="1">Cofactor biosynthesis; adenosylcobalamin biosynthesis.</text>
</comment>
<dbReference type="PANTHER" id="PTHR43467:SF1">
    <property type="entry name" value="PRECORRIN-6A SYNTHASE [DEACETYLATING]"/>
    <property type="match status" value="1"/>
</dbReference>
<evidence type="ECO:0000259" key="6">
    <source>
        <dbReference type="Pfam" id="PF00590"/>
    </source>
</evidence>
<dbReference type="PANTHER" id="PTHR43467">
    <property type="entry name" value="COBALT-PRECORRIN-2 C(20)-METHYLTRANSFERASE"/>
    <property type="match status" value="1"/>
</dbReference>
<name>A0A2N9JM46_9ACTN</name>
<protein>
    <submittedName>
        <fullName evidence="7">Precorrin-6A synthase [deacetylating]</fullName>
        <ecNumber evidence="7">2.1.1.152</ecNumber>
    </submittedName>
</protein>
<dbReference type="Gene3D" id="3.30.950.10">
    <property type="entry name" value="Methyltransferase, Cobalt-precorrin-4 Transmethylase, Domain 2"/>
    <property type="match status" value="1"/>
</dbReference>
<gene>
    <name evidence="7" type="primary">cobF</name>
    <name evidence="7" type="ORF">MPLG2_3517</name>
</gene>
<dbReference type="InterPro" id="IPR014776">
    <property type="entry name" value="4pyrrole_Mease_sub2"/>
</dbReference>
<dbReference type="GO" id="GO:0043819">
    <property type="term" value="F:precorrin-6A synthase (deacetylating) activity"/>
    <property type="evidence" value="ECO:0007669"/>
    <property type="project" value="UniProtKB-EC"/>
</dbReference>
<keyword evidence="4 7" id="KW-0808">Transferase</keyword>
<dbReference type="Gene3D" id="3.40.1010.10">
    <property type="entry name" value="Cobalt-precorrin-4 Transmethylase, Domain 1"/>
    <property type="match status" value="1"/>
</dbReference>
<reference evidence="7 8" key="1">
    <citation type="submission" date="2018-02" db="EMBL/GenBank/DDBJ databases">
        <authorList>
            <person name="Cohen D.B."/>
            <person name="Kent A.D."/>
        </authorList>
    </citation>
    <scope>NUCLEOTIDE SEQUENCE [LARGE SCALE GENOMIC DNA]</scope>
    <source>
        <strain evidence="7">1</strain>
    </source>
</reference>
<dbReference type="OrthoDB" id="9787471at2"/>
<keyword evidence="5" id="KW-0949">S-adenosyl-L-methionine</keyword>
<evidence type="ECO:0000256" key="1">
    <source>
        <dbReference type="ARBA" id="ARBA00004953"/>
    </source>
</evidence>
<dbReference type="Proteomes" id="UP000238164">
    <property type="component" value="Chromosome 1"/>
</dbReference>
<dbReference type="InterPro" id="IPR014777">
    <property type="entry name" value="4pyrrole_Mease_sub1"/>
</dbReference>
<dbReference type="Pfam" id="PF00590">
    <property type="entry name" value="TP_methylase"/>
    <property type="match status" value="1"/>
</dbReference>
<dbReference type="InterPro" id="IPR012797">
    <property type="entry name" value="CobF"/>
</dbReference>
<dbReference type="InterPro" id="IPR000878">
    <property type="entry name" value="4pyrrol_Mease"/>
</dbReference>
<dbReference type="NCBIfam" id="TIGR02434">
    <property type="entry name" value="CobF"/>
    <property type="match status" value="1"/>
</dbReference>
<keyword evidence="3 7" id="KW-0489">Methyltransferase</keyword>
<dbReference type="RefSeq" id="WP_105187031.1">
    <property type="nucleotide sequence ID" value="NZ_BAAAGO010000009.1"/>
</dbReference>
<evidence type="ECO:0000313" key="8">
    <source>
        <dbReference type="Proteomes" id="UP000238164"/>
    </source>
</evidence>
<evidence type="ECO:0000313" key="7">
    <source>
        <dbReference type="EMBL" id="SPD88547.1"/>
    </source>
</evidence>
<accession>A0A2N9JM46</accession>
<dbReference type="EMBL" id="LT985188">
    <property type="protein sequence ID" value="SPD88547.1"/>
    <property type="molecule type" value="Genomic_DNA"/>
</dbReference>
<proteinExistence type="predicted"/>
<evidence type="ECO:0000256" key="3">
    <source>
        <dbReference type="ARBA" id="ARBA00022603"/>
    </source>
</evidence>
<organism evidence="7 8">
    <name type="scientific">Micropruina glycogenica</name>
    <dbReference type="NCBI Taxonomy" id="75385"/>
    <lineage>
        <taxon>Bacteria</taxon>
        <taxon>Bacillati</taxon>
        <taxon>Actinomycetota</taxon>
        <taxon>Actinomycetes</taxon>
        <taxon>Propionibacteriales</taxon>
        <taxon>Nocardioidaceae</taxon>
        <taxon>Micropruina</taxon>
    </lineage>
</organism>
<evidence type="ECO:0000256" key="5">
    <source>
        <dbReference type="ARBA" id="ARBA00022691"/>
    </source>
</evidence>
<keyword evidence="8" id="KW-1185">Reference proteome</keyword>
<dbReference type="EC" id="2.1.1.152" evidence="7"/>
<dbReference type="PIRSF" id="PIRSF036525">
    <property type="entry name" value="CobF"/>
    <property type="match status" value="1"/>
</dbReference>
<dbReference type="CDD" id="cd11643">
    <property type="entry name" value="Precorrin-6A-synthase"/>
    <property type="match status" value="1"/>
</dbReference>
<dbReference type="GO" id="GO:0032259">
    <property type="term" value="P:methylation"/>
    <property type="evidence" value="ECO:0007669"/>
    <property type="project" value="UniProtKB-KW"/>
</dbReference>
<dbReference type="AlphaFoldDB" id="A0A2N9JM46"/>
<dbReference type="GO" id="GO:0009236">
    <property type="term" value="P:cobalamin biosynthetic process"/>
    <property type="evidence" value="ECO:0007669"/>
    <property type="project" value="UniProtKB-KW"/>
</dbReference>
<feature type="domain" description="Tetrapyrrole methylase" evidence="6">
    <location>
        <begin position="5"/>
        <end position="224"/>
    </location>
</feature>
<evidence type="ECO:0000256" key="2">
    <source>
        <dbReference type="ARBA" id="ARBA00022573"/>
    </source>
</evidence>
<dbReference type="InterPro" id="IPR035996">
    <property type="entry name" value="4pyrrol_Methylase_sf"/>
</dbReference>
<evidence type="ECO:0000256" key="4">
    <source>
        <dbReference type="ARBA" id="ARBA00022679"/>
    </source>
</evidence>
<keyword evidence="2" id="KW-0169">Cobalamin biosynthesis</keyword>
<sequence length="252" mass="28109">MSRELLLIGIGAGDPDWVTLEAVRAIQRLDVLFVVLKEDELDDLVEARREVLGRHRQTLPRIVELNDPPRPWRTAPDYNAAVALWRAQRRELWSAALTAELGDDGVGGFLVWGDPSLFESTLAIVHEVLRDFSEPVELRVVPGVSSVHALTARHRIPLNRQGRAVQILPARLLADGMPDGVDDVVAMLDGKLAFNSIDPAGIDIYWGAYLGTPDELLISGDLAKVRDEIVRVRAEAAARKGWMFDTYLLRRR</sequence>